<sequence length="123" mass="14083">MTTGLEDYVHILQKNQQPPPVEKSNFFNDFNFEDINRTKGDLFSLENNLASTDSITRYSDYRILAATKFNHMSTLIQRYNTKWSTIAREGPRDANDSLCSITKDGGKLEPLKITPSEEEMNCV</sequence>
<name>A0AAW2ZE26_9EUKA</name>
<organism evidence="1 2">
    <name type="scientific">Acrasis kona</name>
    <dbReference type="NCBI Taxonomy" id="1008807"/>
    <lineage>
        <taxon>Eukaryota</taxon>
        <taxon>Discoba</taxon>
        <taxon>Heterolobosea</taxon>
        <taxon>Tetramitia</taxon>
        <taxon>Eutetramitia</taxon>
        <taxon>Acrasidae</taxon>
        <taxon>Acrasis</taxon>
    </lineage>
</organism>
<evidence type="ECO:0000313" key="1">
    <source>
        <dbReference type="EMBL" id="KAL0487618.1"/>
    </source>
</evidence>
<dbReference type="AlphaFoldDB" id="A0AAW2ZE26"/>
<accession>A0AAW2ZE26</accession>
<dbReference type="Proteomes" id="UP001431209">
    <property type="component" value="Unassembled WGS sequence"/>
</dbReference>
<protein>
    <submittedName>
        <fullName evidence="1">M-phase phosphoprotein 8</fullName>
    </submittedName>
</protein>
<gene>
    <name evidence="1" type="ORF">AKO1_000244</name>
</gene>
<reference evidence="1 2" key="1">
    <citation type="submission" date="2024-03" db="EMBL/GenBank/DDBJ databases">
        <title>The Acrasis kona genome and developmental transcriptomes reveal deep origins of eukaryotic multicellular pathways.</title>
        <authorList>
            <person name="Sheikh S."/>
            <person name="Fu C.-J."/>
            <person name="Brown M.W."/>
            <person name="Baldauf S.L."/>
        </authorList>
    </citation>
    <scope>NUCLEOTIDE SEQUENCE [LARGE SCALE GENOMIC DNA]</scope>
    <source>
        <strain evidence="1 2">ATCC MYA-3509</strain>
    </source>
</reference>
<comment type="caution">
    <text evidence="1">The sequence shown here is derived from an EMBL/GenBank/DDBJ whole genome shotgun (WGS) entry which is preliminary data.</text>
</comment>
<evidence type="ECO:0000313" key="2">
    <source>
        <dbReference type="Proteomes" id="UP001431209"/>
    </source>
</evidence>
<keyword evidence="2" id="KW-1185">Reference proteome</keyword>
<proteinExistence type="predicted"/>
<dbReference type="EMBL" id="JAOPGA020001356">
    <property type="protein sequence ID" value="KAL0487618.1"/>
    <property type="molecule type" value="Genomic_DNA"/>
</dbReference>